<proteinExistence type="predicted"/>
<evidence type="ECO:0000313" key="2">
    <source>
        <dbReference type="Proteomes" id="UP000193781"/>
    </source>
</evidence>
<accession>A0A1X1ZEW3</accession>
<dbReference type="RefSeq" id="WP_007172406.1">
    <property type="nucleotide sequence ID" value="NZ_JACKSS010000170.1"/>
</dbReference>
<dbReference type="EMBL" id="LQPH01000125">
    <property type="protein sequence ID" value="ORW21825.1"/>
    <property type="molecule type" value="Genomic_DNA"/>
</dbReference>
<dbReference type="Proteomes" id="UP000193781">
    <property type="component" value="Unassembled WGS sequence"/>
</dbReference>
<sequence>MVHRFVIRRLGSLPWPSGLGKNAGPNHPYKQLERQLRAYLGDDRHFSAAAHKRAYLTDDPEYRRIVLYALTQTSWSSGLLDDVEAATDLSRSAPLLQ</sequence>
<dbReference type="OrthoDB" id="4722957at2"/>
<organism evidence="1 2">
    <name type="scientific">Mycobacterium nebraskense</name>
    <dbReference type="NCBI Taxonomy" id="244292"/>
    <lineage>
        <taxon>Bacteria</taxon>
        <taxon>Bacillati</taxon>
        <taxon>Actinomycetota</taxon>
        <taxon>Actinomycetes</taxon>
        <taxon>Mycobacteriales</taxon>
        <taxon>Mycobacteriaceae</taxon>
        <taxon>Mycobacterium</taxon>
    </lineage>
</organism>
<evidence type="ECO:0000313" key="1">
    <source>
        <dbReference type="EMBL" id="ORW21825.1"/>
    </source>
</evidence>
<gene>
    <name evidence="1" type="ORF">AWC17_05585</name>
</gene>
<name>A0A1X1ZEW3_9MYCO</name>
<protein>
    <submittedName>
        <fullName evidence="1">Uncharacterized protein</fullName>
    </submittedName>
</protein>
<dbReference type="GeneID" id="29696825"/>
<reference evidence="1 2" key="1">
    <citation type="submission" date="2016-01" db="EMBL/GenBank/DDBJ databases">
        <title>The new phylogeny of the genus Mycobacterium.</title>
        <authorList>
            <person name="Tarcisio F."/>
            <person name="Conor M."/>
            <person name="Antonella G."/>
            <person name="Elisabetta G."/>
            <person name="Giulia F.S."/>
            <person name="Sara T."/>
            <person name="Anna F."/>
            <person name="Clotilde B."/>
            <person name="Roberto B."/>
            <person name="Veronica D.S."/>
            <person name="Fabio R."/>
            <person name="Monica P."/>
            <person name="Olivier J."/>
            <person name="Enrico T."/>
            <person name="Nicola S."/>
        </authorList>
    </citation>
    <scope>NUCLEOTIDE SEQUENCE [LARGE SCALE GENOMIC DNA]</scope>
    <source>
        <strain evidence="1 2">DSM 44803</strain>
    </source>
</reference>
<dbReference type="AlphaFoldDB" id="A0A1X1ZEW3"/>
<keyword evidence="2" id="KW-1185">Reference proteome</keyword>
<comment type="caution">
    <text evidence="1">The sequence shown here is derived from an EMBL/GenBank/DDBJ whole genome shotgun (WGS) entry which is preliminary data.</text>
</comment>